<reference evidence="2 3" key="1">
    <citation type="submission" date="2018-01" db="EMBL/GenBank/DDBJ databases">
        <title>Draft genome of the strawberry crown rot pathogen Phytophthora cactorum.</title>
        <authorList>
            <person name="Armitage A.D."/>
            <person name="Lysoe E."/>
            <person name="Nellist C.F."/>
            <person name="Harrison R.J."/>
            <person name="Brurberg M.B."/>
        </authorList>
    </citation>
    <scope>NUCLEOTIDE SEQUENCE [LARGE SCALE GENOMIC DNA]</scope>
    <source>
        <strain evidence="2 3">10300</strain>
    </source>
</reference>
<proteinExistence type="predicted"/>
<protein>
    <submittedName>
        <fullName evidence="2">Uncharacterized protein</fullName>
    </submittedName>
</protein>
<keyword evidence="3" id="KW-1185">Reference proteome</keyword>
<evidence type="ECO:0000313" key="3">
    <source>
        <dbReference type="Proteomes" id="UP000251314"/>
    </source>
</evidence>
<feature type="compositionally biased region" description="Basic and acidic residues" evidence="1">
    <location>
        <begin position="78"/>
        <end position="103"/>
    </location>
</feature>
<comment type="caution">
    <text evidence="2">The sequence shown here is derived from an EMBL/GenBank/DDBJ whole genome shotgun (WGS) entry which is preliminary data.</text>
</comment>
<accession>A0A329SXW5</accession>
<dbReference type="EMBL" id="MJFZ01000033">
    <property type="protein sequence ID" value="RAW41301.1"/>
    <property type="molecule type" value="Genomic_DNA"/>
</dbReference>
<evidence type="ECO:0000313" key="2">
    <source>
        <dbReference type="EMBL" id="RAW41301.1"/>
    </source>
</evidence>
<dbReference type="AlphaFoldDB" id="A0A329SXW5"/>
<evidence type="ECO:0000256" key="1">
    <source>
        <dbReference type="SAM" id="MobiDB-lite"/>
    </source>
</evidence>
<organism evidence="2 3">
    <name type="scientific">Phytophthora cactorum</name>
    <dbReference type="NCBI Taxonomy" id="29920"/>
    <lineage>
        <taxon>Eukaryota</taxon>
        <taxon>Sar</taxon>
        <taxon>Stramenopiles</taxon>
        <taxon>Oomycota</taxon>
        <taxon>Peronosporomycetes</taxon>
        <taxon>Peronosporales</taxon>
        <taxon>Peronosporaceae</taxon>
        <taxon>Phytophthora</taxon>
    </lineage>
</organism>
<feature type="region of interest" description="Disordered" evidence="1">
    <location>
        <begin position="78"/>
        <end position="107"/>
    </location>
</feature>
<sequence length="321" mass="37146">MVQEHRRLEETLKRALAGVEHGFVHGGKEQDLVDKIQLLTLEREPLNSQKAELHAAILQHTKFQQLIQKESFTLLNQDRRERVGDEEDRSHLQDPRDVNRPTNDRGGGWWVHFTDGSPPFYFYPFSREVADESDPFSPKRARNWPAESPIGTFMGWNLHQTKLVRDGNLPLLRVKLSKQFQCSIEDVYNVTCNQRNVCRPALVVAKYWKFNQRCEVVLQVFKAQWELPGGKRKMCFSMTAVDSEDNQRSRDAASLQENVEWLTEGGVMLTLTETDGGDVDAVYEQWAPYESEAQAVSLLIQWTQFVIRWEQVALPSNLFLQ</sequence>
<dbReference type="Proteomes" id="UP000251314">
    <property type="component" value="Unassembled WGS sequence"/>
</dbReference>
<gene>
    <name evidence="2" type="ORF">PC110_g2496</name>
</gene>
<name>A0A329SXW5_9STRA</name>
<dbReference type="OrthoDB" id="127910at2759"/>
<dbReference type="VEuPathDB" id="FungiDB:PC110_g2496"/>